<evidence type="ECO:0000313" key="2">
    <source>
        <dbReference type="Proteomes" id="UP000183832"/>
    </source>
</evidence>
<dbReference type="EMBL" id="CVRI01000004">
    <property type="protein sequence ID" value="CRK87153.1"/>
    <property type="molecule type" value="Genomic_DNA"/>
</dbReference>
<name>A0A1J1HLP5_9DIPT</name>
<gene>
    <name evidence="1" type="ORF">CLUMA_CG000962</name>
</gene>
<protein>
    <submittedName>
        <fullName evidence="1">CLUMA_CG000962, isoform A</fullName>
    </submittedName>
</protein>
<organism evidence="1 2">
    <name type="scientific">Clunio marinus</name>
    <dbReference type="NCBI Taxonomy" id="568069"/>
    <lineage>
        <taxon>Eukaryota</taxon>
        <taxon>Metazoa</taxon>
        <taxon>Ecdysozoa</taxon>
        <taxon>Arthropoda</taxon>
        <taxon>Hexapoda</taxon>
        <taxon>Insecta</taxon>
        <taxon>Pterygota</taxon>
        <taxon>Neoptera</taxon>
        <taxon>Endopterygota</taxon>
        <taxon>Diptera</taxon>
        <taxon>Nematocera</taxon>
        <taxon>Chironomoidea</taxon>
        <taxon>Chironomidae</taxon>
        <taxon>Clunio</taxon>
    </lineage>
</organism>
<dbReference type="OrthoDB" id="60033at2759"/>
<keyword evidence="2" id="KW-1185">Reference proteome</keyword>
<dbReference type="Proteomes" id="UP000183832">
    <property type="component" value="Unassembled WGS sequence"/>
</dbReference>
<sequence length="72" mass="8352">MKGQFSELTQQTLDYQHLATLITGKGLMETYWLTCREAPIICFNKDMEWFAEIQPKKIIVVKGKLCKLSENV</sequence>
<dbReference type="AlphaFoldDB" id="A0A1J1HLP5"/>
<proteinExistence type="predicted"/>
<evidence type="ECO:0000313" key="1">
    <source>
        <dbReference type="EMBL" id="CRK87153.1"/>
    </source>
</evidence>
<reference evidence="1 2" key="1">
    <citation type="submission" date="2015-04" db="EMBL/GenBank/DDBJ databases">
        <authorList>
            <person name="Syromyatnikov M.Y."/>
            <person name="Popov V.N."/>
        </authorList>
    </citation>
    <scope>NUCLEOTIDE SEQUENCE [LARGE SCALE GENOMIC DNA]</scope>
</reference>
<accession>A0A1J1HLP5</accession>